<feature type="domain" description="Metallo-beta-lactamase" evidence="1">
    <location>
        <begin position="21"/>
        <end position="209"/>
    </location>
</feature>
<dbReference type="AlphaFoldDB" id="A0A897NI95"/>
<protein>
    <submittedName>
        <fullName evidence="2">Metal-dependent hydrolase of the beta-lactamase superfamily II</fullName>
    </submittedName>
</protein>
<keyword evidence="2" id="KW-0378">Hydrolase</keyword>
<dbReference type="Proteomes" id="UP000663292">
    <property type="component" value="Chromosome"/>
</dbReference>
<keyword evidence="3" id="KW-1185">Reference proteome</keyword>
<dbReference type="SMART" id="SM00849">
    <property type="entry name" value="Lactamase_B"/>
    <property type="match status" value="1"/>
</dbReference>
<dbReference type="RefSeq" id="WP_229122103.1">
    <property type="nucleotide sequence ID" value="NZ_CP064791.1"/>
</dbReference>
<reference evidence="2 3" key="1">
    <citation type="submission" date="2020-11" db="EMBL/GenBank/DDBJ databases">
        <title>Carbohydrate-dependent, anaerobic sulfur respiration: A novel catabolism in halophilic archaea.</title>
        <authorList>
            <person name="Sorokin D.Y."/>
            <person name="Messina E."/>
            <person name="Smedile F."/>
            <person name="La Cono V."/>
            <person name="Hallsworth J.E."/>
            <person name="Yakimov M.M."/>
        </authorList>
    </citation>
    <scope>NUCLEOTIDE SEQUENCE [LARGE SCALE GENOMIC DNA]</scope>
    <source>
        <strain evidence="2 3">HSR-Est</strain>
    </source>
</reference>
<dbReference type="Pfam" id="PF00753">
    <property type="entry name" value="Lactamase_B"/>
    <property type="match status" value="1"/>
</dbReference>
<dbReference type="GO" id="GO:0016787">
    <property type="term" value="F:hydrolase activity"/>
    <property type="evidence" value="ECO:0007669"/>
    <property type="project" value="UniProtKB-KW"/>
</dbReference>
<dbReference type="InterPro" id="IPR036866">
    <property type="entry name" value="RibonucZ/Hydroxyglut_hydro"/>
</dbReference>
<dbReference type="PANTHER" id="PTHR42951">
    <property type="entry name" value="METALLO-BETA-LACTAMASE DOMAIN-CONTAINING"/>
    <property type="match status" value="1"/>
</dbReference>
<dbReference type="Gene3D" id="3.60.15.10">
    <property type="entry name" value="Ribonuclease Z/Hydroxyacylglutathione hydrolase-like"/>
    <property type="match status" value="1"/>
</dbReference>
<gene>
    <name evidence="2" type="ORF">HSEST_0614</name>
</gene>
<organism evidence="2 3">
    <name type="scientific">Halapricum desulfuricans</name>
    <dbReference type="NCBI Taxonomy" id="2841257"/>
    <lineage>
        <taxon>Archaea</taxon>
        <taxon>Methanobacteriati</taxon>
        <taxon>Methanobacteriota</taxon>
        <taxon>Stenosarchaea group</taxon>
        <taxon>Halobacteria</taxon>
        <taxon>Halobacteriales</taxon>
        <taxon>Haloarculaceae</taxon>
        <taxon>Halapricum</taxon>
    </lineage>
</organism>
<name>A0A897NI95_9EURY</name>
<dbReference type="EMBL" id="CP064791">
    <property type="protein sequence ID" value="QSG14160.1"/>
    <property type="molecule type" value="Genomic_DNA"/>
</dbReference>
<dbReference type="InterPro" id="IPR001279">
    <property type="entry name" value="Metallo-B-lactamas"/>
</dbReference>
<evidence type="ECO:0000313" key="3">
    <source>
        <dbReference type="Proteomes" id="UP000663292"/>
    </source>
</evidence>
<dbReference type="CDD" id="cd07721">
    <property type="entry name" value="yflN-like_MBL-fold"/>
    <property type="match status" value="1"/>
</dbReference>
<sequence>MAEQLQPDAWLLDVGLVRPFDTNSYLVDDGTVTLIDTGLWVNWPSLRSELADAGYKPADIDRVLLTHYDLDHTTGLRHLAPAFDGPIYIGQRDYDLATGGFDPPLCHHKGLFHRLVRPFFPIAGDDIRPVRDGDRIGSFTVFDTPGHNPGHVAYVHEDGAAFVGDLVWERDGTLTPPVWLDSYDMDELRASIANFWSRTPRISTLAMGHGDPITSDVDRRYRELLATVEDPAMQA</sequence>
<evidence type="ECO:0000313" key="2">
    <source>
        <dbReference type="EMBL" id="QSG14160.1"/>
    </source>
</evidence>
<evidence type="ECO:0000259" key="1">
    <source>
        <dbReference type="SMART" id="SM00849"/>
    </source>
</evidence>
<dbReference type="PANTHER" id="PTHR42951:SF4">
    <property type="entry name" value="ACYL-COENZYME A THIOESTERASE MBLAC2"/>
    <property type="match status" value="1"/>
</dbReference>
<dbReference type="GeneID" id="68857254"/>
<dbReference type="SUPFAM" id="SSF56281">
    <property type="entry name" value="Metallo-hydrolase/oxidoreductase"/>
    <property type="match status" value="1"/>
</dbReference>
<accession>A0A897NI95</accession>
<dbReference type="InterPro" id="IPR050855">
    <property type="entry name" value="NDM-1-like"/>
</dbReference>
<proteinExistence type="predicted"/>